<dbReference type="InterPro" id="IPR010982">
    <property type="entry name" value="Lambda_DNA-bd_dom_sf"/>
</dbReference>
<dbReference type="InterPro" id="IPR001387">
    <property type="entry name" value="Cro/C1-type_HTH"/>
</dbReference>
<dbReference type="EMBL" id="FWFO01000001">
    <property type="protein sequence ID" value="SLN32296.1"/>
    <property type="molecule type" value="Genomic_DNA"/>
</dbReference>
<sequence length="250" mass="27572">MEENALRDKIAALIEIRKRGRVELSLAIKKSRSYLTNYLNGTDGQEPSFETMCLLAKELGVSVSYFDDTDNEFEAASASELDRQAAHILTGVYRAARTKMLERGARPTLDMVLGWWQETGGKLVHCDQIIPFVDLVSPVDFKDNAPSVAHVGKKSLSAKALKSEAAEKLQLFLNSLSYADMNELKRTVTTVHQSRIGILAPQSRTVPDVNGGPDLQVEFVRLMLPVTDANDTPYVLNFSTLVSASSPKNN</sequence>
<protein>
    <submittedName>
        <fullName evidence="2">Helix-turn-helix protein</fullName>
    </submittedName>
</protein>
<feature type="domain" description="HTH cro/C1-type" evidence="1">
    <location>
        <begin position="23"/>
        <end position="66"/>
    </location>
</feature>
<dbReference type="AlphaFoldDB" id="A0A1Y5S6E9"/>
<dbReference type="Pfam" id="PF01381">
    <property type="entry name" value="HTH_3"/>
    <property type="match status" value="1"/>
</dbReference>
<dbReference type="PROSITE" id="PS50943">
    <property type="entry name" value="HTH_CROC1"/>
    <property type="match status" value="1"/>
</dbReference>
<dbReference type="Proteomes" id="UP000193077">
    <property type="component" value="Unassembled WGS sequence"/>
</dbReference>
<gene>
    <name evidence="2" type="ORF">TRL7639_01407</name>
</gene>
<accession>A0A1Y5S6E9</accession>
<evidence type="ECO:0000259" key="1">
    <source>
        <dbReference type="PROSITE" id="PS50943"/>
    </source>
</evidence>
<dbReference type="SMART" id="SM00530">
    <property type="entry name" value="HTH_XRE"/>
    <property type="match status" value="1"/>
</dbReference>
<reference evidence="2 3" key="1">
    <citation type="submission" date="2017-03" db="EMBL/GenBank/DDBJ databases">
        <authorList>
            <person name="Afonso C.L."/>
            <person name="Miller P.J."/>
            <person name="Scott M.A."/>
            <person name="Spackman E."/>
            <person name="Goraichik I."/>
            <person name="Dimitrov K.M."/>
            <person name="Suarez D.L."/>
            <person name="Swayne D.E."/>
        </authorList>
    </citation>
    <scope>NUCLEOTIDE SEQUENCE [LARGE SCALE GENOMIC DNA]</scope>
    <source>
        <strain evidence="2 3">CECT 7639</strain>
    </source>
</reference>
<dbReference type="CDD" id="cd00093">
    <property type="entry name" value="HTH_XRE"/>
    <property type="match status" value="1"/>
</dbReference>
<dbReference type="GO" id="GO:0003677">
    <property type="term" value="F:DNA binding"/>
    <property type="evidence" value="ECO:0007669"/>
    <property type="project" value="InterPro"/>
</dbReference>
<keyword evidence="3" id="KW-1185">Reference proteome</keyword>
<dbReference type="Gene3D" id="1.10.260.40">
    <property type="entry name" value="lambda repressor-like DNA-binding domains"/>
    <property type="match status" value="1"/>
</dbReference>
<evidence type="ECO:0000313" key="3">
    <source>
        <dbReference type="Proteomes" id="UP000193077"/>
    </source>
</evidence>
<evidence type="ECO:0000313" key="2">
    <source>
        <dbReference type="EMBL" id="SLN32296.1"/>
    </source>
</evidence>
<dbReference type="RefSeq" id="WP_085795024.1">
    <property type="nucleotide sequence ID" value="NZ_FWFO01000001.1"/>
</dbReference>
<proteinExistence type="predicted"/>
<name>A0A1Y5S6E9_9RHOB</name>
<dbReference type="SUPFAM" id="SSF47413">
    <property type="entry name" value="lambda repressor-like DNA-binding domains"/>
    <property type="match status" value="1"/>
</dbReference>
<dbReference type="OrthoDB" id="7737433at2"/>
<organism evidence="2 3">
    <name type="scientific">Falsiruegeria litorea R37</name>
    <dbReference type="NCBI Taxonomy" id="1200284"/>
    <lineage>
        <taxon>Bacteria</taxon>
        <taxon>Pseudomonadati</taxon>
        <taxon>Pseudomonadota</taxon>
        <taxon>Alphaproteobacteria</taxon>
        <taxon>Rhodobacterales</taxon>
        <taxon>Roseobacteraceae</taxon>
        <taxon>Falsiruegeria</taxon>
    </lineage>
</organism>